<protein>
    <recommendedName>
        <fullName evidence="4">DNA topoisomerase (ATP-hydrolyzing)</fullName>
        <ecNumber evidence="4">5.6.2.2</ecNumber>
    </recommendedName>
</protein>
<organism evidence="14 15">
    <name type="scientific">Aquatica leii</name>
    <dbReference type="NCBI Taxonomy" id="1421715"/>
    <lineage>
        <taxon>Eukaryota</taxon>
        <taxon>Metazoa</taxon>
        <taxon>Ecdysozoa</taxon>
        <taxon>Arthropoda</taxon>
        <taxon>Hexapoda</taxon>
        <taxon>Insecta</taxon>
        <taxon>Pterygota</taxon>
        <taxon>Neoptera</taxon>
        <taxon>Endopterygota</taxon>
        <taxon>Coleoptera</taxon>
        <taxon>Polyphaga</taxon>
        <taxon>Elateriformia</taxon>
        <taxon>Elateroidea</taxon>
        <taxon>Lampyridae</taxon>
        <taxon>Luciolinae</taxon>
        <taxon>Aquatica</taxon>
    </lineage>
</organism>
<gene>
    <name evidence="14" type="ORF">RN001_008814</name>
</gene>
<evidence type="ECO:0000256" key="10">
    <source>
        <dbReference type="PROSITE-ProRule" id="PRU01385"/>
    </source>
</evidence>
<feature type="compositionally biased region" description="Low complexity" evidence="11">
    <location>
        <begin position="22"/>
        <end position="33"/>
    </location>
</feature>
<keyword evidence="6" id="KW-0460">Magnesium</keyword>
<keyword evidence="15" id="KW-1185">Reference proteome</keyword>
<dbReference type="GO" id="GO:0005524">
    <property type="term" value="F:ATP binding"/>
    <property type="evidence" value="ECO:0007669"/>
    <property type="project" value="InterPro"/>
</dbReference>
<reference evidence="15" key="1">
    <citation type="submission" date="2023-01" db="EMBL/GenBank/DDBJ databases">
        <title>Key to firefly adult light organ development and bioluminescence: homeobox transcription factors regulate luciferase expression and transportation to peroxisome.</title>
        <authorList>
            <person name="Fu X."/>
        </authorList>
    </citation>
    <scope>NUCLEOTIDE SEQUENCE [LARGE SCALE GENOMIC DNA]</scope>
</reference>
<keyword evidence="9 10" id="KW-0413">Isomerase</keyword>
<evidence type="ECO:0000256" key="9">
    <source>
        <dbReference type="ARBA" id="ARBA00023235"/>
    </source>
</evidence>
<feature type="domain" description="Topoisomerase 6 subunit A/Spo11 TOPRIM" evidence="13">
    <location>
        <begin position="888"/>
        <end position="1056"/>
    </location>
</feature>
<dbReference type="Pfam" id="PF04406">
    <property type="entry name" value="TP6A_N"/>
    <property type="match status" value="1"/>
</dbReference>
<feature type="region of interest" description="Disordered" evidence="11">
    <location>
        <begin position="201"/>
        <end position="223"/>
    </location>
</feature>
<keyword evidence="5" id="KW-0479">Metal-binding</keyword>
<evidence type="ECO:0000256" key="5">
    <source>
        <dbReference type="ARBA" id="ARBA00022723"/>
    </source>
</evidence>
<evidence type="ECO:0000313" key="14">
    <source>
        <dbReference type="EMBL" id="KAK4880668.1"/>
    </source>
</evidence>
<dbReference type="AlphaFoldDB" id="A0AAN7QJ91"/>
<evidence type="ECO:0000313" key="15">
    <source>
        <dbReference type="Proteomes" id="UP001353858"/>
    </source>
</evidence>
<dbReference type="PROSITE" id="PS52041">
    <property type="entry name" value="TOPO_IIB"/>
    <property type="match status" value="1"/>
</dbReference>
<evidence type="ECO:0000256" key="11">
    <source>
        <dbReference type="SAM" id="MobiDB-lite"/>
    </source>
</evidence>
<dbReference type="PRINTS" id="PR01550">
    <property type="entry name" value="TOP6AFAMILY"/>
</dbReference>
<sequence>MGKRKSSLNFCSFDSTNKDSHNSSPQSGSNSNLSPLCTLFSDKKLKCTDSQSSDNPHQKYLKTGLENVDIDKTNESNMDLSLDIRFNDTNDDLNESVRVPEKKTIQDQHSMLDTIKNMSAETFETYLLSNYSIDFCKKDALKRNVEFTATQPSLSRNTSTDYTVLFNSSISSKNLREEIDIGSSKQDITVTFLSTDSKENYANSSRASTTNSHLKTPTKSVNTKNDTDEYTVVFNSSNSCTSLNENNDIELKGSSNQDVTITSLSTLNTSRESLTHSTCSSASNACFETSTKSICAENNTSEYTVVFNSSHNSKSLYEENNKSHISKQDITVTFLSTDYNTDETCSMFSKNTKPNDSNHETLNFDDSTRLPQIELAANHGNTYTTKLEMNNTNDVIVILDSSSSSIEGIESASDKSELSLDLFTSVSKEYLNTNVSAFETKPTCSMVMTENAKNSENTTIIISETYCTDFVNDLDASNINNRNITVETDQNVATDEYDLGNYNSITSKRGTQYGNKSNKSLRIKECPNENLLQTDSDNVSCQANPISDCAVTEASNNLQNFLPDFDLEATEANENLNKTEDQNVSSIGIPDCPLEIQLLIQQNAVDELSNHNEPENNSSLNKDNDDDLRITLVQNETIAYESMSLWQYDVTEDQKHDKNSENANRSSNSMKALSTGSNQNFNQGQKQIRAGINRICLNKSLKYKGPITSYETRIDSKKCAIKKKILHIFFTVLKQMTNNQPVLLIVKNNRNNCVFEDNILQMKKGYHSKYKIIKPHTGGTFGLIMYLLGKIFAMTTNETICTQRELFYLIKKFVSKQEYITSCLNIISRMLNVEPWYFPIISSSKGLVYGPLTVVTSNGDSINCSTFGGTTIPQNVITITEVITNAYFILVIEKDTVFKKMIVQDTPHKFTRPYIMITGKGFPDINTRLFIRVLRQKLKIPIFILVDADPYGIDIMLTYKYGSFNMSHLNNHLAEPGLQWLGVLPSEIISLKIEHLPLQTRDQKVIVQMLKRPYLNEKCKIKEELNILLENNFKAEIEGIEKSDIDLIDFYLPNKLCNNDYF</sequence>
<name>A0AAN7QJ91_9COLE</name>
<dbReference type="GO" id="GO:0046872">
    <property type="term" value="F:metal ion binding"/>
    <property type="evidence" value="ECO:0007669"/>
    <property type="project" value="UniProtKB-KW"/>
</dbReference>
<dbReference type="InterPro" id="IPR002815">
    <property type="entry name" value="Spo11/TopoVI_A"/>
</dbReference>
<evidence type="ECO:0000256" key="7">
    <source>
        <dbReference type="ARBA" id="ARBA00023029"/>
    </source>
</evidence>
<evidence type="ECO:0000259" key="12">
    <source>
        <dbReference type="Pfam" id="PF04406"/>
    </source>
</evidence>
<evidence type="ECO:0000256" key="4">
    <source>
        <dbReference type="ARBA" id="ARBA00012895"/>
    </source>
</evidence>
<feature type="active site" description="O-(5'-phospho-DNA)-tyrosine intermediate" evidence="10">
    <location>
        <position position="808"/>
    </location>
</feature>
<proteinExistence type="inferred from homology"/>
<evidence type="ECO:0000256" key="3">
    <source>
        <dbReference type="ARBA" id="ARBA00006559"/>
    </source>
</evidence>
<dbReference type="PANTHER" id="PTHR10848:SF0">
    <property type="entry name" value="MEIOTIC RECOMBINATION PROTEIN SPO11"/>
    <property type="match status" value="1"/>
</dbReference>
<dbReference type="PANTHER" id="PTHR10848">
    <property type="entry name" value="MEIOTIC RECOMBINATION PROTEIN SPO11"/>
    <property type="match status" value="1"/>
</dbReference>
<dbReference type="Gene3D" id="1.10.10.10">
    <property type="entry name" value="Winged helix-like DNA-binding domain superfamily/Winged helix DNA-binding domain"/>
    <property type="match status" value="1"/>
</dbReference>
<comment type="catalytic activity">
    <reaction evidence="1 10">
        <text>ATP-dependent breakage, passage and rejoining of double-stranded DNA.</text>
        <dbReference type="EC" id="5.6.2.2"/>
    </reaction>
</comment>
<keyword evidence="8 10" id="KW-0238">DNA-binding</keyword>
<keyword evidence="7 10" id="KW-0799">Topoisomerase</keyword>
<evidence type="ECO:0000259" key="13">
    <source>
        <dbReference type="Pfam" id="PF21180"/>
    </source>
</evidence>
<dbReference type="InterPro" id="IPR036078">
    <property type="entry name" value="Spo11/TopoVI_A_sf"/>
</dbReference>
<evidence type="ECO:0000256" key="8">
    <source>
        <dbReference type="ARBA" id="ARBA00023125"/>
    </source>
</evidence>
<dbReference type="GO" id="GO:0000706">
    <property type="term" value="P:meiotic DNA double-strand break processing"/>
    <property type="evidence" value="ECO:0007669"/>
    <property type="project" value="TreeGrafter"/>
</dbReference>
<dbReference type="GO" id="GO:0003677">
    <property type="term" value="F:DNA binding"/>
    <property type="evidence" value="ECO:0007669"/>
    <property type="project" value="UniProtKB-UniRule"/>
</dbReference>
<evidence type="ECO:0000256" key="1">
    <source>
        <dbReference type="ARBA" id="ARBA00000185"/>
    </source>
</evidence>
<dbReference type="GO" id="GO:0007131">
    <property type="term" value="P:reciprocal meiotic recombination"/>
    <property type="evidence" value="ECO:0007669"/>
    <property type="project" value="TreeGrafter"/>
</dbReference>
<dbReference type="SUPFAM" id="SSF56726">
    <property type="entry name" value="DNA topoisomerase IV, alpha subunit"/>
    <property type="match status" value="1"/>
</dbReference>
<accession>A0AAN7QJ91</accession>
<comment type="caution">
    <text evidence="14">The sequence shown here is derived from an EMBL/GenBank/DDBJ whole genome shotgun (WGS) entry which is preliminary data.</text>
</comment>
<dbReference type="InterPro" id="IPR013049">
    <property type="entry name" value="Spo11/TopoVI_A_N"/>
</dbReference>
<dbReference type="InterPro" id="IPR036388">
    <property type="entry name" value="WH-like_DNA-bd_sf"/>
</dbReference>
<dbReference type="Pfam" id="PF21180">
    <property type="entry name" value="TOP6A-Spo11_Toprim"/>
    <property type="match status" value="1"/>
</dbReference>
<comment type="similarity">
    <text evidence="3 10">Belongs to the TOP6A family.</text>
</comment>
<evidence type="ECO:0000256" key="2">
    <source>
        <dbReference type="ARBA" id="ARBA00001946"/>
    </source>
</evidence>
<feature type="compositionally biased region" description="Polar residues" evidence="11">
    <location>
        <begin position="661"/>
        <end position="680"/>
    </location>
</feature>
<comment type="cofactor">
    <cofactor evidence="2">
        <name>Mg(2+)</name>
        <dbReference type="ChEBI" id="CHEBI:18420"/>
    </cofactor>
</comment>
<dbReference type="Gene3D" id="3.40.1360.10">
    <property type="match status" value="1"/>
</dbReference>
<dbReference type="GO" id="GO:0000228">
    <property type="term" value="C:nuclear chromosome"/>
    <property type="evidence" value="ECO:0007669"/>
    <property type="project" value="TreeGrafter"/>
</dbReference>
<feature type="region of interest" description="Disordered" evidence="11">
    <location>
        <begin position="653"/>
        <end position="680"/>
    </location>
</feature>
<feature type="domain" description="Spo11/DNA topoisomerase VI subunit A N-terminal" evidence="12">
    <location>
        <begin position="781"/>
        <end position="838"/>
    </location>
</feature>
<evidence type="ECO:0000256" key="6">
    <source>
        <dbReference type="ARBA" id="ARBA00022842"/>
    </source>
</evidence>
<dbReference type="GO" id="GO:0042138">
    <property type="term" value="P:meiotic DNA double-strand break formation"/>
    <property type="evidence" value="ECO:0007669"/>
    <property type="project" value="TreeGrafter"/>
</dbReference>
<dbReference type="CDD" id="cd00223">
    <property type="entry name" value="TOPRIM_TopoIIB_SPO"/>
    <property type="match status" value="1"/>
</dbReference>
<dbReference type="GO" id="GO:0003918">
    <property type="term" value="F:DNA topoisomerase type II (double strand cut, ATP-hydrolyzing) activity"/>
    <property type="evidence" value="ECO:0007669"/>
    <property type="project" value="UniProtKB-UniRule"/>
</dbReference>
<dbReference type="EMBL" id="JARPUR010000003">
    <property type="protein sequence ID" value="KAK4880668.1"/>
    <property type="molecule type" value="Genomic_DNA"/>
</dbReference>
<dbReference type="Proteomes" id="UP001353858">
    <property type="component" value="Unassembled WGS sequence"/>
</dbReference>
<dbReference type="InterPro" id="IPR034136">
    <property type="entry name" value="TOPRIM_Topo6A/Spo11"/>
</dbReference>
<feature type="region of interest" description="Disordered" evidence="11">
    <location>
        <begin position="14"/>
        <end position="33"/>
    </location>
</feature>
<dbReference type="EC" id="5.6.2.2" evidence="4"/>